<dbReference type="GO" id="GO:0046040">
    <property type="term" value="P:IMP metabolic process"/>
    <property type="evidence" value="ECO:0007669"/>
    <property type="project" value="TreeGrafter"/>
</dbReference>
<feature type="non-terminal residue" evidence="7">
    <location>
        <position position="227"/>
    </location>
</feature>
<dbReference type="PANTHER" id="PTHR11846:SF0">
    <property type="entry name" value="ADENYLOSUCCINATE SYNTHETASE"/>
    <property type="match status" value="1"/>
</dbReference>
<dbReference type="InterPro" id="IPR042111">
    <property type="entry name" value="Adenylosuccinate_synth_dom3"/>
</dbReference>
<keyword evidence="2" id="KW-0479">Metal-binding</keyword>
<evidence type="ECO:0000256" key="2">
    <source>
        <dbReference type="ARBA" id="ARBA00022723"/>
    </source>
</evidence>
<dbReference type="GO" id="GO:0046872">
    <property type="term" value="F:metal ion binding"/>
    <property type="evidence" value="ECO:0007669"/>
    <property type="project" value="UniProtKB-KW"/>
</dbReference>
<dbReference type="GO" id="GO:0044208">
    <property type="term" value="P:'de novo' AMP biosynthetic process"/>
    <property type="evidence" value="ECO:0007669"/>
    <property type="project" value="TreeGrafter"/>
</dbReference>
<keyword evidence="4" id="KW-0658">Purine biosynthesis</keyword>
<dbReference type="SUPFAM" id="SSF52540">
    <property type="entry name" value="P-loop containing nucleoside triphosphate hydrolases"/>
    <property type="match status" value="1"/>
</dbReference>
<dbReference type="InterPro" id="IPR027417">
    <property type="entry name" value="P-loop_NTPase"/>
</dbReference>
<evidence type="ECO:0000256" key="6">
    <source>
        <dbReference type="ARBA" id="ARBA00023134"/>
    </source>
</evidence>
<accession>X1BBB0</accession>
<evidence type="ECO:0000256" key="3">
    <source>
        <dbReference type="ARBA" id="ARBA00022741"/>
    </source>
</evidence>
<evidence type="ECO:0008006" key="8">
    <source>
        <dbReference type="Google" id="ProtNLM"/>
    </source>
</evidence>
<reference evidence="7" key="1">
    <citation type="journal article" date="2014" name="Front. Microbiol.">
        <title>High frequency of phylogenetically diverse reductive dehalogenase-homologous genes in deep subseafloor sedimentary metagenomes.</title>
        <authorList>
            <person name="Kawai M."/>
            <person name="Futagami T."/>
            <person name="Toyoda A."/>
            <person name="Takaki Y."/>
            <person name="Nishi S."/>
            <person name="Hori S."/>
            <person name="Arai W."/>
            <person name="Tsubouchi T."/>
            <person name="Morono Y."/>
            <person name="Uchiyama I."/>
            <person name="Ito T."/>
            <person name="Fujiyama A."/>
            <person name="Inagaki F."/>
            <person name="Takami H."/>
        </authorList>
    </citation>
    <scope>NUCLEOTIDE SEQUENCE</scope>
    <source>
        <strain evidence="7">Expedition CK06-06</strain>
    </source>
</reference>
<proteinExistence type="inferred from homology"/>
<dbReference type="InterPro" id="IPR042109">
    <property type="entry name" value="Adenylosuccinate_synth_dom1"/>
</dbReference>
<keyword evidence="5" id="KW-0460">Magnesium</keyword>
<dbReference type="PANTHER" id="PTHR11846">
    <property type="entry name" value="ADENYLOSUCCINATE SYNTHETASE"/>
    <property type="match status" value="1"/>
</dbReference>
<dbReference type="GO" id="GO:0004019">
    <property type="term" value="F:adenylosuccinate synthase activity"/>
    <property type="evidence" value="ECO:0007669"/>
    <property type="project" value="InterPro"/>
</dbReference>
<dbReference type="AlphaFoldDB" id="X1BBB0"/>
<protein>
    <recommendedName>
        <fullName evidence="8">IMP--aspartate ligase</fullName>
    </recommendedName>
</protein>
<organism evidence="7">
    <name type="scientific">marine sediment metagenome</name>
    <dbReference type="NCBI Taxonomy" id="412755"/>
    <lineage>
        <taxon>unclassified sequences</taxon>
        <taxon>metagenomes</taxon>
        <taxon>ecological metagenomes</taxon>
    </lineage>
</organism>
<comment type="caution">
    <text evidence="7">The sequence shown here is derived from an EMBL/GenBank/DDBJ whole genome shotgun (WGS) entry which is preliminary data.</text>
</comment>
<dbReference type="Pfam" id="PF00709">
    <property type="entry name" value="Adenylsucc_synt"/>
    <property type="match status" value="1"/>
</dbReference>
<gene>
    <name evidence="7" type="ORF">S01H4_38529</name>
</gene>
<dbReference type="GO" id="GO:0005525">
    <property type="term" value="F:GTP binding"/>
    <property type="evidence" value="ECO:0007669"/>
    <property type="project" value="UniProtKB-KW"/>
</dbReference>
<evidence type="ECO:0000256" key="5">
    <source>
        <dbReference type="ARBA" id="ARBA00022842"/>
    </source>
</evidence>
<dbReference type="Gene3D" id="3.40.440.10">
    <property type="entry name" value="Adenylosuccinate Synthetase, subunit A, domain 1"/>
    <property type="match status" value="1"/>
</dbReference>
<dbReference type="EMBL" id="BART01020787">
    <property type="protein sequence ID" value="GAG92345.1"/>
    <property type="molecule type" value="Genomic_DNA"/>
</dbReference>
<name>X1BBB0_9ZZZZ</name>
<dbReference type="GO" id="GO:0005737">
    <property type="term" value="C:cytoplasm"/>
    <property type="evidence" value="ECO:0007669"/>
    <property type="project" value="TreeGrafter"/>
</dbReference>
<evidence type="ECO:0000256" key="1">
    <source>
        <dbReference type="ARBA" id="ARBA00022598"/>
    </source>
</evidence>
<keyword evidence="3" id="KW-0547">Nucleotide-binding</keyword>
<sequence>MINLFDPDWNADFEAIYNEYREYGQQLKPYVVDTAYYLNNAIDSGKKVIFEGAQATLLGIDEGLYPFGTSSNSSALGISSGACVPPKKIGKIIGIVKAYTSRVGGGLFPSELDGDLAHQIREQGHEYGTTTGRPRRVGWLDLFNIKYSIMINGIDYIIITLLDALEGIEELNVCIGYELEGKALENWPIQPEIIDRCKPTYKTFKGWKPKTGSEWSELSKKGYDSIP</sequence>
<dbReference type="SMART" id="SM00788">
    <property type="entry name" value="Adenylsucc_synt"/>
    <property type="match status" value="1"/>
</dbReference>
<evidence type="ECO:0000313" key="7">
    <source>
        <dbReference type="EMBL" id="GAG92345.1"/>
    </source>
</evidence>
<dbReference type="HAMAP" id="MF_00011">
    <property type="entry name" value="Adenylosucc_synth"/>
    <property type="match status" value="1"/>
</dbReference>
<keyword evidence="1" id="KW-0436">Ligase</keyword>
<keyword evidence="6" id="KW-0342">GTP-binding</keyword>
<dbReference type="InterPro" id="IPR001114">
    <property type="entry name" value="Adenylosuccinate_synthetase"/>
</dbReference>
<dbReference type="Gene3D" id="3.90.170.10">
    <property type="entry name" value="Adenylosuccinate Synthetase, subunit A, domain 3"/>
    <property type="match status" value="1"/>
</dbReference>
<evidence type="ECO:0000256" key="4">
    <source>
        <dbReference type="ARBA" id="ARBA00022755"/>
    </source>
</evidence>